<comment type="function">
    <text evidence="10">Protein that plays a role in the inhibition of canonical Wnt signaling pathway. May be involved in neuronal migration during development of the cerebral neocortex. Involved in the control of ciliogenesis and ciliary length.</text>
</comment>
<dbReference type="GeneTree" id="ENSGT00940000159377"/>
<keyword evidence="2" id="KW-0963">Cytoplasm</keyword>
<evidence type="ECO:0000256" key="2">
    <source>
        <dbReference type="ARBA" id="ARBA00022490"/>
    </source>
</evidence>
<organism evidence="15 16">
    <name type="scientific">Latimeria chalumnae</name>
    <name type="common">Coelacanth</name>
    <dbReference type="NCBI Taxonomy" id="7897"/>
    <lineage>
        <taxon>Eukaryota</taxon>
        <taxon>Metazoa</taxon>
        <taxon>Chordata</taxon>
        <taxon>Craniata</taxon>
        <taxon>Vertebrata</taxon>
        <taxon>Euteleostomi</taxon>
        <taxon>Coelacanthiformes</taxon>
        <taxon>Coelacanthidae</taxon>
        <taxon>Latimeria</taxon>
    </lineage>
</organism>
<feature type="region of interest" description="Disordered" evidence="13">
    <location>
        <begin position="230"/>
        <end position="274"/>
    </location>
</feature>
<dbReference type="InterPro" id="IPR036572">
    <property type="entry name" value="Doublecortin_dom_sf"/>
</dbReference>
<dbReference type="HOGENOM" id="CLU_035041_1_1_1"/>
<dbReference type="GO" id="GO:0005815">
    <property type="term" value="C:microtubule organizing center"/>
    <property type="evidence" value="ECO:0007669"/>
    <property type="project" value="TreeGrafter"/>
</dbReference>
<reference evidence="15" key="2">
    <citation type="submission" date="2025-08" db="UniProtKB">
        <authorList>
            <consortium name="Ensembl"/>
        </authorList>
    </citation>
    <scope>IDENTIFICATION</scope>
</reference>
<accession>H2ZX04</accession>
<evidence type="ECO:0000256" key="12">
    <source>
        <dbReference type="ARBA" id="ARBA00072980"/>
    </source>
</evidence>
<evidence type="ECO:0000256" key="8">
    <source>
        <dbReference type="ARBA" id="ARBA00023273"/>
    </source>
</evidence>
<dbReference type="GO" id="GO:0060271">
    <property type="term" value="P:cilium assembly"/>
    <property type="evidence" value="ECO:0007669"/>
    <property type="project" value="TreeGrafter"/>
</dbReference>
<evidence type="ECO:0000256" key="4">
    <source>
        <dbReference type="ARBA" id="ARBA00022737"/>
    </source>
</evidence>
<comment type="subcellular location">
    <subcellularLocation>
        <location evidence="9">Cell projection</location>
        <location evidence="9">Kinocilium</location>
    </subcellularLocation>
    <subcellularLocation>
        <location evidence="1">Cytoplasm</location>
        <location evidence="1">Cytoskeleton</location>
        <location evidence="1">Cilium axoneme</location>
    </subcellularLocation>
</comment>
<dbReference type="FunFam" id="3.10.20.230:FF:000004">
    <property type="entry name" value="Doublecortin domain containing 2"/>
    <property type="match status" value="1"/>
</dbReference>
<dbReference type="GO" id="GO:0035556">
    <property type="term" value="P:intracellular signal transduction"/>
    <property type="evidence" value="ECO:0007669"/>
    <property type="project" value="InterPro"/>
</dbReference>
<evidence type="ECO:0000256" key="9">
    <source>
        <dbReference type="ARBA" id="ARBA00037822"/>
    </source>
</evidence>
<dbReference type="EMBL" id="AFYH01235241">
    <property type="status" value="NOT_ANNOTATED_CDS"/>
    <property type="molecule type" value="Genomic_DNA"/>
</dbReference>
<dbReference type="EMBL" id="AFYH01235237">
    <property type="status" value="NOT_ANNOTATED_CDS"/>
    <property type="molecule type" value="Genomic_DNA"/>
</dbReference>
<dbReference type="AlphaFoldDB" id="H2ZX04"/>
<keyword evidence="7" id="KW-0206">Cytoskeleton</keyword>
<keyword evidence="3" id="KW-0597">Phosphoprotein</keyword>
<dbReference type="STRING" id="7897.ENSLACP00000001925"/>
<dbReference type="Gene3D" id="3.10.20.230">
    <property type="entry name" value="Doublecortin domain"/>
    <property type="match status" value="2"/>
</dbReference>
<evidence type="ECO:0000256" key="1">
    <source>
        <dbReference type="ARBA" id="ARBA00004430"/>
    </source>
</evidence>
<evidence type="ECO:0000259" key="14">
    <source>
        <dbReference type="PROSITE" id="PS50309"/>
    </source>
</evidence>
<dbReference type="GO" id="GO:0001764">
    <property type="term" value="P:neuron migration"/>
    <property type="evidence" value="ECO:0007669"/>
    <property type="project" value="TreeGrafter"/>
</dbReference>
<dbReference type="GO" id="GO:0048813">
    <property type="term" value="P:dendrite morphogenesis"/>
    <property type="evidence" value="ECO:0007669"/>
    <property type="project" value="TreeGrafter"/>
</dbReference>
<protein>
    <recommendedName>
        <fullName evidence="12">Doublecortin domain-containing protein 2</fullName>
    </recommendedName>
</protein>
<reference evidence="15" key="3">
    <citation type="submission" date="2025-09" db="UniProtKB">
        <authorList>
            <consortium name="Ensembl"/>
        </authorList>
    </citation>
    <scope>IDENTIFICATION</scope>
</reference>
<dbReference type="FunCoup" id="H2ZX04">
    <property type="interactions" value="180"/>
</dbReference>
<dbReference type="GO" id="GO:0005930">
    <property type="term" value="C:axoneme"/>
    <property type="evidence" value="ECO:0007669"/>
    <property type="project" value="UniProtKB-SubCell"/>
</dbReference>
<name>H2ZX04_LATCH</name>
<keyword evidence="16" id="KW-1185">Reference proteome</keyword>
<dbReference type="SMART" id="SM00537">
    <property type="entry name" value="DCX"/>
    <property type="match status" value="2"/>
</dbReference>
<dbReference type="Pfam" id="PF03607">
    <property type="entry name" value="DCX"/>
    <property type="match status" value="2"/>
</dbReference>
<dbReference type="GO" id="GO:0005874">
    <property type="term" value="C:microtubule"/>
    <property type="evidence" value="ECO:0007669"/>
    <property type="project" value="TreeGrafter"/>
</dbReference>
<evidence type="ECO:0000313" key="15">
    <source>
        <dbReference type="Ensembl" id="ENSLACP00000001925.1"/>
    </source>
</evidence>
<evidence type="ECO:0000256" key="7">
    <source>
        <dbReference type="ARBA" id="ARBA00023212"/>
    </source>
</evidence>
<keyword evidence="4" id="KW-0677">Repeat</keyword>
<dbReference type="InParanoid" id="H2ZX04"/>
<dbReference type="FunFam" id="3.10.20.230:FF:000005">
    <property type="entry name" value="Doublecortin domain containing 2"/>
    <property type="match status" value="1"/>
</dbReference>
<dbReference type="eggNOG" id="KOG3757">
    <property type="taxonomic scope" value="Eukaryota"/>
</dbReference>
<gene>
    <name evidence="15" type="primary">DCDC2</name>
</gene>
<dbReference type="SUPFAM" id="SSF89837">
    <property type="entry name" value="Doublecortin (DC)"/>
    <property type="match status" value="2"/>
</dbReference>
<evidence type="ECO:0000256" key="6">
    <source>
        <dbReference type="ARBA" id="ARBA00022902"/>
    </source>
</evidence>
<sequence>AKEMSNRSNFLSQPVVKNVLVYRNGDPYFEGRKLVINEKKVASFEVFLKEVTGGVQATFGAVRNIYTPRDGHRVQELEQLQSGEHYVAAGKEKFKKMEFFFLERGRERGWEVNTKVKPVAHSRIIVSARFKRPIQEPCIIFVLVNGDILNSPIRLLIPRRILTQWEKILEMITEKTRHRTGAVRRLYTLDGKTINEGSELETGQFYVAVGRDKFKKLPYGDLIFSKPSPRRYNGSKASSLPPIPFSKKLKNTAGERLERTHIGKKSNISNSPTK</sequence>
<dbReference type="GO" id="GO:1902017">
    <property type="term" value="P:regulation of cilium assembly"/>
    <property type="evidence" value="ECO:0007669"/>
    <property type="project" value="TreeGrafter"/>
</dbReference>
<dbReference type="InterPro" id="IPR033036">
    <property type="entry name" value="DCDC2_DCX_dom2"/>
</dbReference>
<evidence type="ECO:0000256" key="3">
    <source>
        <dbReference type="ARBA" id="ARBA00022553"/>
    </source>
</evidence>
<dbReference type="EMBL" id="AFYH01235238">
    <property type="status" value="NOT_ANNOTATED_CDS"/>
    <property type="molecule type" value="Genomic_DNA"/>
</dbReference>
<dbReference type="CDD" id="cd17152">
    <property type="entry name" value="DCX2_DCDC2"/>
    <property type="match status" value="1"/>
</dbReference>
<dbReference type="InterPro" id="IPR003533">
    <property type="entry name" value="Doublecortin_dom"/>
</dbReference>
<comment type="subunit">
    <text evidence="11">Interacts with DVL1, DVL2 and DVL3.</text>
</comment>
<keyword evidence="8" id="KW-0966">Cell projection</keyword>
<dbReference type="PROSITE" id="PS50309">
    <property type="entry name" value="DC"/>
    <property type="match status" value="2"/>
</dbReference>
<evidence type="ECO:0000256" key="10">
    <source>
        <dbReference type="ARBA" id="ARBA00057353"/>
    </source>
</evidence>
<keyword evidence="5" id="KW-0970">Cilium biogenesis/degradation</keyword>
<dbReference type="GO" id="GO:0060091">
    <property type="term" value="C:kinocilium"/>
    <property type="evidence" value="ECO:0007669"/>
    <property type="project" value="UniProtKB-SubCell"/>
</dbReference>
<evidence type="ECO:0000256" key="13">
    <source>
        <dbReference type="SAM" id="MobiDB-lite"/>
    </source>
</evidence>
<evidence type="ECO:0000256" key="5">
    <source>
        <dbReference type="ARBA" id="ARBA00022794"/>
    </source>
</evidence>
<evidence type="ECO:0000256" key="11">
    <source>
        <dbReference type="ARBA" id="ARBA00066265"/>
    </source>
</evidence>
<evidence type="ECO:0000313" key="16">
    <source>
        <dbReference type="Proteomes" id="UP000008672"/>
    </source>
</evidence>
<feature type="domain" description="Doublecortin" evidence="14">
    <location>
        <begin position="138"/>
        <end position="220"/>
    </location>
</feature>
<dbReference type="PANTHER" id="PTHR23004">
    <property type="entry name" value="DOUBLECORTIN DOMAIN CONTAINING 2"/>
    <property type="match status" value="1"/>
</dbReference>
<dbReference type="EMBL" id="AFYH01235240">
    <property type="status" value="NOT_ANNOTATED_CDS"/>
    <property type="molecule type" value="Genomic_DNA"/>
</dbReference>
<feature type="domain" description="Doublecortin" evidence="14">
    <location>
        <begin position="17"/>
        <end position="100"/>
    </location>
</feature>
<keyword evidence="6" id="KW-0524">Neurogenesis</keyword>
<dbReference type="Ensembl" id="ENSLACT00000001939.1">
    <property type="protein sequence ID" value="ENSLACP00000001925.1"/>
    <property type="gene ID" value="ENSLACG00000001719.1"/>
</dbReference>
<reference evidence="16" key="1">
    <citation type="submission" date="2011-08" db="EMBL/GenBank/DDBJ databases">
        <title>The draft genome of Latimeria chalumnae.</title>
        <authorList>
            <person name="Di Palma F."/>
            <person name="Alfoldi J."/>
            <person name="Johnson J."/>
            <person name="Berlin A."/>
            <person name="Gnerre S."/>
            <person name="Jaffe D."/>
            <person name="MacCallum I."/>
            <person name="Young S."/>
            <person name="Walker B.J."/>
            <person name="Lander E."/>
            <person name="Lindblad-Toh K."/>
        </authorList>
    </citation>
    <scope>NUCLEOTIDE SEQUENCE [LARGE SCALE GENOMIC DNA]</scope>
    <source>
        <strain evidence="16">Wild caught</strain>
    </source>
</reference>
<proteinExistence type="predicted"/>
<dbReference type="OMA" id="HXQKASS"/>
<dbReference type="Proteomes" id="UP000008672">
    <property type="component" value="Unassembled WGS sequence"/>
</dbReference>
<dbReference type="PANTHER" id="PTHR23004:SF5">
    <property type="entry name" value="DOUBLECORTIN DOMAIN-CONTAINING PROTEIN 2"/>
    <property type="match status" value="1"/>
</dbReference>
<dbReference type="EMBL" id="AFYH01235239">
    <property type="status" value="NOT_ANNOTATED_CDS"/>
    <property type="molecule type" value="Genomic_DNA"/>
</dbReference>